<evidence type="ECO:0000259" key="10">
    <source>
        <dbReference type="PROSITE" id="PS51462"/>
    </source>
</evidence>
<keyword evidence="12" id="KW-1185">Reference proteome</keyword>
<dbReference type="Pfam" id="PF00293">
    <property type="entry name" value="NUDIX"/>
    <property type="match status" value="1"/>
</dbReference>
<comment type="caution">
    <text evidence="11">The sequence shown here is derived from an EMBL/GenBank/DDBJ whole genome shotgun (WGS) entry which is preliminary data.</text>
</comment>
<dbReference type="STRING" id="1232683.ADIMK_3683"/>
<dbReference type="Gene3D" id="3.90.79.20">
    <property type="match status" value="1"/>
</dbReference>
<comment type="catalytic activity">
    <reaction evidence="9">
        <text>a 5'-end NAD(+)-phospho-ribonucleoside in mRNA + H2O = a 5'-end phospho-adenosine-phospho-ribonucleoside in mRNA + beta-nicotinamide D-ribonucleotide + 2 H(+)</text>
        <dbReference type="Rhea" id="RHEA:60876"/>
        <dbReference type="Rhea" id="RHEA-COMP:15698"/>
        <dbReference type="Rhea" id="RHEA-COMP:15719"/>
        <dbReference type="ChEBI" id="CHEBI:14649"/>
        <dbReference type="ChEBI" id="CHEBI:15377"/>
        <dbReference type="ChEBI" id="CHEBI:15378"/>
        <dbReference type="ChEBI" id="CHEBI:144029"/>
        <dbReference type="ChEBI" id="CHEBI:144051"/>
    </reaction>
    <physiologicalReaction direction="left-to-right" evidence="9">
        <dbReference type="Rhea" id="RHEA:60877"/>
    </physiologicalReaction>
</comment>
<gene>
    <name evidence="11" type="ORF">ADIMK_3683</name>
</gene>
<accession>A0A081FU17</accession>
<evidence type="ECO:0000256" key="2">
    <source>
        <dbReference type="ARBA" id="ARBA00001947"/>
    </source>
</evidence>
<dbReference type="SUPFAM" id="SSF55811">
    <property type="entry name" value="Nudix"/>
    <property type="match status" value="1"/>
</dbReference>
<keyword evidence="5" id="KW-0479">Metal-binding</keyword>
<dbReference type="GO" id="GO:0006742">
    <property type="term" value="P:NADP+ catabolic process"/>
    <property type="evidence" value="ECO:0007669"/>
    <property type="project" value="TreeGrafter"/>
</dbReference>
<dbReference type="Proteomes" id="UP000028252">
    <property type="component" value="Unassembled WGS sequence"/>
</dbReference>
<dbReference type="InterPro" id="IPR000086">
    <property type="entry name" value="NUDIX_hydrolase_dom"/>
</dbReference>
<evidence type="ECO:0000256" key="7">
    <source>
        <dbReference type="ARBA" id="ARBA00022842"/>
    </source>
</evidence>
<evidence type="ECO:0000256" key="6">
    <source>
        <dbReference type="ARBA" id="ARBA00022801"/>
    </source>
</evidence>
<dbReference type="eggNOG" id="COG2816">
    <property type="taxonomic scope" value="Bacteria"/>
</dbReference>
<dbReference type="CDD" id="cd03429">
    <property type="entry name" value="NUDIX_NADH_pyrophosphatase_Nudt13"/>
    <property type="match status" value="1"/>
</dbReference>
<protein>
    <recommendedName>
        <fullName evidence="4">NAD(+) diphosphatase</fullName>
        <ecNumber evidence="4">3.6.1.22</ecNumber>
    </recommendedName>
</protein>
<evidence type="ECO:0000313" key="12">
    <source>
        <dbReference type="Proteomes" id="UP000028252"/>
    </source>
</evidence>
<comment type="similarity">
    <text evidence="3">Belongs to the Nudix hydrolase family. NudC subfamily.</text>
</comment>
<dbReference type="PATRIC" id="fig|1232683.4.peg.3624"/>
<keyword evidence="6 11" id="KW-0378">Hydrolase</keyword>
<dbReference type="PANTHER" id="PTHR42904:SF6">
    <property type="entry name" value="NAD-CAPPED RNA HYDROLASE NUDT12"/>
    <property type="match status" value="1"/>
</dbReference>
<reference evidence="11 12" key="1">
    <citation type="submission" date="2014-04" db="EMBL/GenBank/DDBJ databases">
        <title>Marinobacterium kochiensis sp. nov., isolated from sediment sample collected from Kochi backwaters in Kerala, India.</title>
        <authorList>
            <person name="Singh A."/>
            <person name="Pinnaka A.K."/>
        </authorList>
    </citation>
    <scope>NUCLEOTIDE SEQUENCE [LARGE SCALE GENOMIC DNA]</scope>
    <source>
        <strain evidence="11 12">AK27</strain>
    </source>
</reference>
<dbReference type="InterPro" id="IPR049734">
    <property type="entry name" value="NudC-like_C"/>
</dbReference>
<dbReference type="PANTHER" id="PTHR42904">
    <property type="entry name" value="NUDIX HYDROLASE, NUDC SUBFAMILY"/>
    <property type="match status" value="1"/>
</dbReference>
<dbReference type="GO" id="GO:0035529">
    <property type="term" value="F:NADH pyrophosphatase activity"/>
    <property type="evidence" value="ECO:0007669"/>
    <property type="project" value="TreeGrafter"/>
</dbReference>
<dbReference type="PROSITE" id="PS00893">
    <property type="entry name" value="NUDIX_BOX"/>
    <property type="match status" value="1"/>
</dbReference>
<name>A0A081FU17_9GAMM</name>
<dbReference type="GO" id="GO:0005829">
    <property type="term" value="C:cytosol"/>
    <property type="evidence" value="ECO:0007669"/>
    <property type="project" value="TreeGrafter"/>
</dbReference>
<dbReference type="EMBL" id="JMQN01000057">
    <property type="protein sequence ID" value="KEA62022.1"/>
    <property type="molecule type" value="Genomic_DNA"/>
</dbReference>
<evidence type="ECO:0000256" key="5">
    <source>
        <dbReference type="ARBA" id="ARBA00022723"/>
    </source>
</evidence>
<proteinExistence type="inferred from homology"/>
<organism evidence="11 12">
    <name type="scientific">Marinobacterium lacunae</name>
    <dbReference type="NCBI Taxonomy" id="1232683"/>
    <lineage>
        <taxon>Bacteria</taxon>
        <taxon>Pseudomonadati</taxon>
        <taxon>Pseudomonadota</taxon>
        <taxon>Gammaproteobacteria</taxon>
        <taxon>Oceanospirillales</taxon>
        <taxon>Oceanospirillaceae</taxon>
        <taxon>Marinobacterium</taxon>
    </lineage>
</organism>
<keyword evidence="7" id="KW-0460">Magnesium</keyword>
<evidence type="ECO:0000256" key="1">
    <source>
        <dbReference type="ARBA" id="ARBA00001946"/>
    </source>
</evidence>
<evidence type="ECO:0000256" key="4">
    <source>
        <dbReference type="ARBA" id="ARBA00012381"/>
    </source>
</evidence>
<comment type="cofactor">
    <cofactor evidence="1">
        <name>Mg(2+)</name>
        <dbReference type="ChEBI" id="CHEBI:18420"/>
    </cofactor>
</comment>
<dbReference type="EC" id="3.6.1.22" evidence="4"/>
<dbReference type="GO" id="GO:0046872">
    <property type="term" value="F:metal ion binding"/>
    <property type="evidence" value="ECO:0007669"/>
    <property type="project" value="UniProtKB-KW"/>
</dbReference>
<comment type="cofactor">
    <cofactor evidence="2">
        <name>Zn(2+)</name>
        <dbReference type="ChEBI" id="CHEBI:29105"/>
    </cofactor>
</comment>
<evidence type="ECO:0000256" key="8">
    <source>
        <dbReference type="ARBA" id="ARBA00023027"/>
    </source>
</evidence>
<feature type="domain" description="Nudix hydrolase" evidence="10">
    <location>
        <begin position="116"/>
        <end position="239"/>
    </location>
</feature>
<evidence type="ECO:0000313" key="11">
    <source>
        <dbReference type="EMBL" id="KEA62022.1"/>
    </source>
</evidence>
<dbReference type="NCBIfam" id="NF001299">
    <property type="entry name" value="PRK00241.1"/>
    <property type="match status" value="1"/>
</dbReference>
<dbReference type="Pfam" id="PF09297">
    <property type="entry name" value="Zn_ribbon_NUD"/>
    <property type="match status" value="1"/>
</dbReference>
<dbReference type="AlphaFoldDB" id="A0A081FU17"/>
<sequence length="244" mass="27037">MKYMVSHQGRLLSDQNGVALFQKPPLIEDECEARYPVVDGVELLVLASTPDGHEPLDLRASLSQSDADQFEVLARAAQISVWHDQHRFCGRCGTPAKPDKFELAKVCSQCGLSVYPRISPCIIVLVVDGDRCLLGHNPRFPPGRFSTLAGFIEAGETAEAAVAREVREEVGVEVSNVRYVKSQSWPFPHSLMFGFIADYAGGALQPDGVEITEAGWFTRESLPDLPPRFSISYQLIERFLHGRH</sequence>
<keyword evidence="8" id="KW-0520">NAD</keyword>
<dbReference type="GO" id="GO:0110153">
    <property type="term" value="F:RNA NAD-cap (NMN-forming) hydrolase activity"/>
    <property type="evidence" value="ECO:0007669"/>
    <property type="project" value="RHEA"/>
</dbReference>
<evidence type="ECO:0000256" key="3">
    <source>
        <dbReference type="ARBA" id="ARBA00009595"/>
    </source>
</evidence>
<evidence type="ECO:0000256" key="9">
    <source>
        <dbReference type="ARBA" id="ARBA00023679"/>
    </source>
</evidence>
<dbReference type="GO" id="GO:0019677">
    <property type="term" value="P:NAD+ catabolic process"/>
    <property type="evidence" value="ECO:0007669"/>
    <property type="project" value="TreeGrafter"/>
</dbReference>
<dbReference type="Gene3D" id="3.90.79.10">
    <property type="entry name" value="Nucleoside Triphosphate Pyrophosphohydrolase"/>
    <property type="match status" value="1"/>
</dbReference>
<dbReference type="InterPro" id="IPR050241">
    <property type="entry name" value="NAD-cap_RNA_hydrolase_NudC"/>
</dbReference>
<dbReference type="PROSITE" id="PS51462">
    <property type="entry name" value="NUDIX"/>
    <property type="match status" value="1"/>
</dbReference>
<dbReference type="InterPro" id="IPR015797">
    <property type="entry name" value="NUDIX_hydrolase-like_dom_sf"/>
</dbReference>
<dbReference type="InterPro" id="IPR015376">
    <property type="entry name" value="Znr_NADH_PPase"/>
</dbReference>
<dbReference type="InterPro" id="IPR020084">
    <property type="entry name" value="NUDIX_hydrolase_CS"/>
</dbReference>